<evidence type="ECO:0000313" key="2">
    <source>
        <dbReference type="EMBL" id="OIW13246.1"/>
    </source>
</evidence>
<reference evidence="2 3" key="1">
    <citation type="journal article" date="2017" name="Plant Biotechnol. J.">
        <title>A comprehensive draft genome sequence for lupin (Lupinus angustifolius), an emerging health food: insights into plant-microbe interactions and legume evolution.</title>
        <authorList>
            <person name="Hane J.K."/>
            <person name="Ming Y."/>
            <person name="Kamphuis L.G."/>
            <person name="Nelson M.N."/>
            <person name="Garg G."/>
            <person name="Atkins C.A."/>
            <person name="Bayer P.E."/>
            <person name="Bravo A."/>
            <person name="Bringans S."/>
            <person name="Cannon S."/>
            <person name="Edwards D."/>
            <person name="Foley R."/>
            <person name="Gao L.L."/>
            <person name="Harrison M.J."/>
            <person name="Huang W."/>
            <person name="Hurgobin B."/>
            <person name="Li S."/>
            <person name="Liu C.W."/>
            <person name="McGrath A."/>
            <person name="Morahan G."/>
            <person name="Murray J."/>
            <person name="Weller J."/>
            <person name="Jian J."/>
            <person name="Singh K.B."/>
        </authorList>
    </citation>
    <scope>NUCLEOTIDE SEQUENCE [LARGE SCALE GENOMIC DNA]</scope>
    <source>
        <strain evidence="3">cv. Tanjil</strain>
        <tissue evidence="2">Whole plant</tissue>
    </source>
</reference>
<dbReference type="Proteomes" id="UP000188354">
    <property type="component" value="Chromosome LG04"/>
</dbReference>
<feature type="compositionally biased region" description="Low complexity" evidence="1">
    <location>
        <begin position="18"/>
        <end position="35"/>
    </location>
</feature>
<protein>
    <submittedName>
        <fullName evidence="2">Uncharacterized protein</fullName>
    </submittedName>
</protein>
<dbReference type="EMBL" id="CM007364">
    <property type="protein sequence ID" value="OIW13246.1"/>
    <property type="molecule type" value="Genomic_DNA"/>
</dbReference>
<evidence type="ECO:0000256" key="1">
    <source>
        <dbReference type="SAM" id="MobiDB-lite"/>
    </source>
</evidence>
<gene>
    <name evidence="2" type="ORF">TanjilG_14179</name>
</gene>
<proteinExistence type="predicted"/>
<name>A0A1J7HKA0_LUPAN</name>
<dbReference type="Gramene" id="OIW13246">
    <property type="protein sequence ID" value="OIW13246"/>
    <property type="gene ID" value="TanjilG_14179"/>
</dbReference>
<sequence>MSTSSSTEAASLPPPEVPSGHHSPSSDSIDSDPSSFKPTTVPRTQEQHASLWFSSNSFISHGEPSIKISKVMLILFFVVEAINTLPTSNLSIFKVVSSTLIKTPTESATSLKKSIVQTWIGTPTHFTHVTLSLGTYEKFHFLTDLKNEMHPFSSS</sequence>
<accession>A0A1J7HKA0</accession>
<feature type="region of interest" description="Disordered" evidence="1">
    <location>
        <begin position="1"/>
        <end position="41"/>
    </location>
</feature>
<organism evidence="2 3">
    <name type="scientific">Lupinus angustifolius</name>
    <name type="common">Narrow-leaved blue lupine</name>
    <dbReference type="NCBI Taxonomy" id="3871"/>
    <lineage>
        <taxon>Eukaryota</taxon>
        <taxon>Viridiplantae</taxon>
        <taxon>Streptophyta</taxon>
        <taxon>Embryophyta</taxon>
        <taxon>Tracheophyta</taxon>
        <taxon>Spermatophyta</taxon>
        <taxon>Magnoliopsida</taxon>
        <taxon>eudicotyledons</taxon>
        <taxon>Gunneridae</taxon>
        <taxon>Pentapetalae</taxon>
        <taxon>rosids</taxon>
        <taxon>fabids</taxon>
        <taxon>Fabales</taxon>
        <taxon>Fabaceae</taxon>
        <taxon>Papilionoideae</taxon>
        <taxon>50 kb inversion clade</taxon>
        <taxon>genistoids sensu lato</taxon>
        <taxon>core genistoids</taxon>
        <taxon>Genisteae</taxon>
        <taxon>Lupinus</taxon>
    </lineage>
</organism>
<evidence type="ECO:0000313" key="3">
    <source>
        <dbReference type="Proteomes" id="UP000188354"/>
    </source>
</evidence>
<keyword evidence="3" id="KW-1185">Reference proteome</keyword>
<dbReference type="AlphaFoldDB" id="A0A1J7HKA0"/>